<dbReference type="Proteomes" id="UP000325313">
    <property type="component" value="Unassembled WGS sequence"/>
</dbReference>
<feature type="transmembrane region" description="Helical" evidence="1">
    <location>
        <begin position="53"/>
        <end position="78"/>
    </location>
</feature>
<keyword evidence="1" id="KW-1133">Transmembrane helix</keyword>
<organism evidence="2 4">
    <name type="scientific">Puccinia graminis f. sp. tritici</name>
    <dbReference type="NCBI Taxonomy" id="56615"/>
    <lineage>
        <taxon>Eukaryota</taxon>
        <taxon>Fungi</taxon>
        <taxon>Dikarya</taxon>
        <taxon>Basidiomycota</taxon>
        <taxon>Pucciniomycotina</taxon>
        <taxon>Pucciniomycetes</taxon>
        <taxon>Pucciniales</taxon>
        <taxon>Pucciniaceae</taxon>
        <taxon>Puccinia</taxon>
    </lineage>
</organism>
<reference evidence="4 5" key="1">
    <citation type="submission" date="2019-05" db="EMBL/GenBank/DDBJ databases">
        <title>Emergence of the Ug99 lineage of the wheat stem rust pathogen through somatic hybridization.</title>
        <authorList>
            <person name="Li F."/>
            <person name="Upadhyaya N.M."/>
            <person name="Sperschneider J."/>
            <person name="Matny O."/>
            <person name="Nguyen-Phuc H."/>
            <person name="Mago R."/>
            <person name="Raley C."/>
            <person name="Miller M.E."/>
            <person name="Silverstein K.A.T."/>
            <person name="Henningsen E."/>
            <person name="Hirsch C.D."/>
            <person name="Visser B."/>
            <person name="Pretorius Z.A."/>
            <person name="Steffenson B.J."/>
            <person name="Schwessinger B."/>
            <person name="Dodds P.N."/>
            <person name="Figueroa M."/>
        </authorList>
    </citation>
    <scope>NUCLEOTIDE SEQUENCE [LARGE SCALE GENOMIC DNA]</scope>
    <source>
        <strain evidence="2">21-0</strain>
        <strain evidence="3 5">Ug99</strain>
    </source>
</reference>
<evidence type="ECO:0000313" key="5">
    <source>
        <dbReference type="Proteomes" id="UP000325313"/>
    </source>
</evidence>
<evidence type="ECO:0008006" key="6">
    <source>
        <dbReference type="Google" id="ProtNLM"/>
    </source>
</evidence>
<sequence length="440" mass="49456">MSVSPLSAASNPSEALPTLNSMSLFFNPYPFIIKSIEDSKSQFAYRDLLSIDIVLIVVHFVLLIQATVTLGLKLFFLVRNDQRSKIWLWRKHHLIDQPIPYLVPNANFVIEPLQITGCIFFELFGIIIYMVIENPELGMSFPGLHASCLFWFAVSFVPGFIGFWLSGWSAFYVLFLSPTHDAGAISRPRKFIHHPIFMNIMCIGIPVLMSGFFVTIGILMTMKHKRVGDTFEAVIVKLDQLSNSWKPNDPQTAEENQSLMNMMESLLSDGSGIFDLLQLMAIGWATIAMFIIMFYIGTTVSVGKVTKRTMAIANGKKTLMKISSKYLLPKTQEVISESRDDLNSKDETAFSQTAPEISPAFRNSVSANSIQRNLFFIRISCGLMIIALGFNFCTSLIVVVKIRLLLIETYWQVTLSSLIAVTCVLLSLSLLIQSLIHIRH</sequence>
<dbReference type="AlphaFoldDB" id="A0A5B0M899"/>
<feature type="transmembrane region" description="Helical" evidence="1">
    <location>
        <begin position="99"/>
        <end position="129"/>
    </location>
</feature>
<evidence type="ECO:0000313" key="4">
    <source>
        <dbReference type="Proteomes" id="UP000324748"/>
    </source>
</evidence>
<feature type="transmembrane region" description="Helical" evidence="1">
    <location>
        <begin position="149"/>
        <end position="175"/>
    </location>
</feature>
<comment type="caution">
    <text evidence="2">The sequence shown here is derived from an EMBL/GenBank/DDBJ whole genome shotgun (WGS) entry which is preliminary data.</text>
</comment>
<feature type="transmembrane region" description="Helical" evidence="1">
    <location>
        <begin position="196"/>
        <end position="220"/>
    </location>
</feature>
<evidence type="ECO:0000256" key="1">
    <source>
        <dbReference type="SAM" id="Phobius"/>
    </source>
</evidence>
<keyword evidence="1" id="KW-0472">Membrane</keyword>
<dbReference type="EMBL" id="VDEP01000450">
    <property type="protein sequence ID" value="KAA1078540.1"/>
    <property type="molecule type" value="Genomic_DNA"/>
</dbReference>
<dbReference type="EMBL" id="VSWC01000170">
    <property type="protein sequence ID" value="KAA1072220.1"/>
    <property type="molecule type" value="Genomic_DNA"/>
</dbReference>
<accession>A0A5B0M899</accession>
<feature type="transmembrane region" description="Helical" evidence="1">
    <location>
        <begin position="410"/>
        <end position="432"/>
    </location>
</feature>
<evidence type="ECO:0000313" key="3">
    <source>
        <dbReference type="EMBL" id="KAA1078540.1"/>
    </source>
</evidence>
<protein>
    <recommendedName>
        <fullName evidence="6">Transmembrane protein</fullName>
    </recommendedName>
</protein>
<dbReference type="Proteomes" id="UP000324748">
    <property type="component" value="Unassembled WGS sequence"/>
</dbReference>
<feature type="transmembrane region" description="Helical" evidence="1">
    <location>
        <begin position="375"/>
        <end position="398"/>
    </location>
</feature>
<keyword evidence="1" id="KW-0812">Transmembrane</keyword>
<gene>
    <name evidence="2" type="ORF">PGT21_030555</name>
    <name evidence="3" type="ORF">PGTUg99_009569</name>
</gene>
<dbReference type="OrthoDB" id="2500638at2759"/>
<feature type="transmembrane region" description="Helical" evidence="1">
    <location>
        <begin position="276"/>
        <end position="298"/>
    </location>
</feature>
<proteinExistence type="predicted"/>
<keyword evidence="4" id="KW-1185">Reference proteome</keyword>
<name>A0A5B0M899_PUCGR</name>
<evidence type="ECO:0000313" key="2">
    <source>
        <dbReference type="EMBL" id="KAA1072220.1"/>
    </source>
</evidence>